<keyword evidence="4" id="KW-1185">Reference proteome</keyword>
<feature type="transmembrane region" description="Helical" evidence="2">
    <location>
        <begin position="107"/>
        <end position="126"/>
    </location>
</feature>
<keyword evidence="2" id="KW-0472">Membrane</keyword>
<gene>
    <name evidence="3" type="ORF">ISM_11965</name>
</gene>
<proteinExistence type="predicted"/>
<protein>
    <recommendedName>
        <fullName evidence="5">DUF983 domain-containing protein</fullName>
    </recommendedName>
</protein>
<evidence type="ECO:0000256" key="2">
    <source>
        <dbReference type="SAM" id="Phobius"/>
    </source>
</evidence>
<evidence type="ECO:0008006" key="5">
    <source>
        <dbReference type="Google" id="ProtNLM"/>
    </source>
</evidence>
<evidence type="ECO:0000313" key="4">
    <source>
        <dbReference type="Proteomes" id="UP000005954"/>
    </source>
</evidence>
<dbReference type="EMBL" id="AALY01000004">
    <property type="protein sequence ID" value="EAP75303.1"/>
    <property type="molecule type" value="Genomic_DNA"/>
</dbReference>
<organism evidence="3 4">
    <name type="scientific">Roseovarius nubinhibens (strain ATCC BAA-591 / DSM 15170 / ISM)</name>
    <dbReference type="NCBI Taxonomy" id="89187"/>
    <lineage>
        <taxon>Bacteria</taxon>
        <taxon>Pseudomonadati</taxon>
        <taxon>Pseudomonadota</taxon>
        <taxon>Alphaproteobacteria</taxon>
        <taxon>Rhodobacterales</taxon>
        <taxon>Roseobacteraceae</taxon>
        <taxon>Roseovarius</taxon>
    </lineage>
</organism>
<reference evidence="3 4" key="1">
    <citation type="submission" date="2005-12" db="EMBL/GenBank/DDBJ databases">
        <authorList>
            <person name="Moran M.A."/>
            <person name="Ferriera S."/>
            <person name="Johnson J."/>
            <person name="Kravitz S."/>
            <person name="Halpern A."/>
            <person name="Remington K."/>
            <person name="Beeson K."/>
            <person name="Tran B."/>
            <person name="Rogers Y.-H."/>
            <person name="Friedman R."/>
            <person name="Venter J.C."/>
        </authorList>
    </citation>
    <scope>NUCLEOTIDE SEQUENCE [LARGE SCALE GENOMIC DNA]</scope>
    <source>
        <strain evidence="4">ATCC BAA-591 / DSM 15170 / ISM</strain>
    </source>
</reference>
<dbReference type="InterPro" id="IPR009325">
    <property type="entry name" value="DUF983"/>
</dbReference>
<evidence type="ECO:0000313" key="3">
    <source>
        <dbReference type="EMBL" id="EAP75303.1"/>
    </source>
</evidence>
<dbReference type="HOGENOM" id="CLU_133751_1_0_5"/>
<dbReference type="AlphaFoldDB" id="A3SRT0"/>
<dbReference type="STRING" id="89187.ISM_11965"/>
<comment type="caution">
    <text evidence="3">The sequence shown here is derived from an EMBL/GenBank/DDBJ whole genome shotgun (WGS) entry which is preliminary data.</text>
</comment>
<name>A3SRT0_ROSNI</name>
<feature type="region of interest" description="Disordered" evidence="1">
    <location>
        <begin position="1"/>
        <end position="21"/>
    </location>
</feature>
<keyword evidence="2" id="KW-1133">Transmembrane helix</keyword>
<feature type="transmembrane region" description="Helical" evidence="2">
    <location>
        <begin position="81"/>
        <end position="101"/>
    </location>
</feature>
<dbReference type="Pfam" id="PF06170">
    <property type="entry name" value="DUF983"/>
    <property type="match status" value="1"/>
</dbReference>
<sequence>MGHIAPMPQREAPGTPMTDQTVTTAELAEDRPMKQALWRGFCRKCPNCGSGPMLKSYLKVRDTCTVCQQDLSHHRADDGPAYLTILIVGHLMAPLLHVMFVNFRPDPLVLATTFTIGCVGLSLYLLPRLKGAVVAFQWARRMHGFGTAD</sequence>
<accession>A3SRT0</accession>
<dbReference type="eggNOG" id="COG5349">
    <property type="taxonomic scope" value="Bacteria"/>
</dbReference>
<dbReference type="Proteomes" id="UP000005954">
    <property type="component" value="Unassembled WGS sequence"/>
</dbReference>
<keyword evidence="2" id="KW-0812">Transmembrane</keyword>
<evidence type="ECO:0000256" key="1">
    <source>
        <dbReference type="SAM" id="MobiDB-lite"/>
    </source>
</evidence>